<comment type="caution">
    <text evidence="1">The sequence shown here is derived from an EMBL/GenBank/DDBJ whole genome shotgun (WGS) entry which is preliminary data.</text>
</comment>
<name>A0A0V1KJJ1_9BILA</name>
<evidence type="ECO:0000313" key="1">
    <source>
        <dbReference type="EMBL" id="KRZ47428.1"/>
    </source>
</evidence>
<protein>
    <submittedName>
        <fullName evidence="1">Uncharacterized protein</fullName>
    </submittedName>
</protein>
<keyword evidence="2" id="KW-1185">Reference proteome</keyword>
<dbReference type="Proteomes" id="UP000054721">
    <property type="component" value="Unassembled WGS sequence"/>
</dbReference>
<accession>A0A0V1KJJ1</accession>
<sequence length="209" mass="23734">MAMLNQMEAFQPENGASWDIYVERLNFYFEANDITSAEKKRAILMNVCGPTAYVMIRSLLSPRSLKDVTFEEIVSKVKEHLNPAPSEIVFRLRFHKRSQNSTKNTEEIRTPSNEFTSIQQVRNVNSAHRAKPRRDQVPNKSGSCCYRCKGNHHPSKCKFISEACRFCKRIGHIELPHLLCPTSPVFVSTKSVDVSLSLLSLDSSLAKDS</sequence>
<dbReference type="EMBL" id="JYDW01000808">
    <property type="protein sequence ID" value="KRZ47428.1"/>
    <property type="molecule type" value="Genomic_DNA"/>
</dbReference>
<organism evidence="1 2">
    <name type="scientific">Trichinella nativa</name>
    <dbReference type="NCBI Taxonomy" id="6335"/>
    <lineage>
        <taxon>Eukaryota</taxon>
        <taxon>Metazoa</taxon>
        <taxon>Ecdysozoa</taxon>
        <taxon>Nematoda</taxon>
        <taxon>Enoplea</taxon>
        <taxon>Dorylaimia</taxon>
        <taxon>Trichinellida</taxon>
        <taxon>Trichinellidae</taxon>
        <taxon>Trichinella</taxon>
    </lineage>
</organism>
<dbReference type="STRING" id="6335.A0A0V1KJJ1"/>
<proteinExistence type="predicted"/>
<dbReference type="AlphaFoldDB" id="A0A0V1KJJ1"/>
<gene>
    <name evidence="1" type="ORF">T02_629</name>
</gene>
<dbReference type="OrthoDB" id="10064127at2759"/>
<evidence type="ECO:0000313" key="2">
    <source>
        <dbReference type="Proteomes" id="UP000054721"/>
    </source>
</evidence>
<reference evidence="1 2" key="1">
    <citation type="submission" date="2015-05" db="EMBL/GenBank/DDBJ databases">
        <title>Evolution of Trichinella species and genotypes.</title>
        <authorList>
            <person name="Korhonen P.K."/>
            <person name="Edoardo P."/>
            <person name="Giuseppe L.R."/>
            <person name="Gasser R.B."/>
        </authorList>
    </citation>
    <scope>NUCLEOTIDE SEQUENCE [LARGE SCALE GENOMIC DNA]</scope>
    <source>
        <strain evidence="1">ISS10</strain>
    </source>
</reference>